<evidence type="ECO:0000313" key="4">
    <source>
        <dbReference type="Proteomes" id="UP000501849"/>
    </source>
</evidence>
<dbReference type="Pfam" id="PF01551">
    <property type="entry name" value="Peptidase_M23"/>
    <property type="match status" value="1"/>
</dbReference>
<dbReference type="PANTHER" id="PTHR21666:SF270">
    <property type="entry name" value="MUREIN HYDROLASE ACTIVATOR ENVC"/>
    <property type="match status" value="1"/>
</dbReference>
<keyword evidence="4" id="KW-1185">Reference proteome</keyword>
<evidence type="ECO:0000259" key="2">
    <source>
        <dbReference type="Pfam" id="PF01551"/>
    </source>
</evidence>
<name>A0A6H0S5J5_9MYCO</name>
<feature type="compositionally biased region" description="Basic residues" evidence="1">
    <location>
        <begin position="101"/>
        <end position="121"/>
    </location>
</feature>
<gene>
    <name evidence="3" type="ORF">EXE63_12985</name>
</gene>
<dbReference type="EMBL" id="CP038799">
    <property type="protein sequence ID" value="QIV81709.1"/>
    <property type="molecule type" value="Genomic_DNA"/>
</dbReference>
<dbReference type="KEGG" id="mfre:EXE63_12985"/>
<proteinExistence type="predicted"/>
<dbReference type="Gene3D" id="2.70.70.10">
    <property type="entry name" value="Glucose Permease (Domain IIA)"/>
    <property type="match status" value="1"/>
</dbReference>
<evidence type="ECO:0000313" key="3">
    <source>
        <dbReference type="EMBL" id="QIV81709.1"/>
    </source>
</evidence>
<dbReference type="InterPro" id="IPR050570">
    <property type="entry name" value="Cell_wall_metabolism_enzyme"/>
</dbReference>
<dbReference type="InterPro" id="IPR016047">
    <property type="entry name" value="M23ase_b-sheet_dom"/>
</dbReference>
<dbReference type="Proteomes" id="UP000501849">
    <property type="component" value="Chromosome"/>
</dbReference>
<feature type="region of interest" description="Disordered" evidence="1">
    <location>
        <begin position="71"/>
        <end position="125"/>
    </location>
</feature>
<evidence type="ECO:0000256" key="1">
    <source>
        <dbReference type="SAM" id="MobiDB-lite"/>
    </source>
</evidence>
<accession>A0A6H0S5J5</accession>
<sequence length="339" mass="35589">MDLALQRPGAPGAHRRSADPTEVLPVCALDNTAAPLVGRSPFARDIEILQAPELDDTNDLFEQAPRSLLKPRPDVVVGHQSPARDGSSSLSSERPRPSAYRMRKTPPARRPKPGSHRKTRRTVGPAHSRLIMTSLAAGAVAAAAHAAAETAQPGTQSTAMMASAGPAVATSGIQIVAVKSASESAVHTEEVARGAAFARDRAQREALLRRPQFVYPTNGILTSTFGTRWGTLHAGLDIANAVGTPIYAAADGVVIASGPTPGYGMWVKIRGADGTVTLYGHIDTTTVQVGDRVVAGDQVATMGNRGNSTGPHLHFEVHLNGSVKVDPSTWLRIRGVAID</sequence>
<organism evidence="3 4">
    <name type="scientific">Mycolicibacterium frederiksbergense</name>
    <dbReference type="NCBI Taxonomy" id="117567"/>
    <lineage>
        <taxon>Bacteria</taxon>
        <taxon>Bacillati</taxon>
        <taxon>Actinomycetota</taxon>
        <taxon>Actinomycetes</taxon>
        <taxon>Mycobacteriales</taxon>
        <taxon>Mycobacteriaceae</taxon>
        <taxon>Mycolicibacterium</taxon>
    </lineage>
</organism>
<dbReference type="SUPFAM" id="SSF51261">
    <property type="entry name" value="Duplicated hybrid motif"/>
    <property type="match status" value="1"/>
</dbReference>
<protein>
    <submittedName>
        <fullName evidence="3">M23 family metallopeptidase</fullName>
    </submittedName>
</protein>
<feature type="region of interest" description="Disordered" evidence="1">
    <location>
        <begin position="1"/>
        <end position="22"/>
    </location>
</feature>
<dbReference type="PANTHER" id="PTHR21666">
    <property type="entry name" value="PEPTIDASE-RELATED"/>
    <property type="match status" value="1"/>
</dbReference>
<dbReference type="CDD" id="cd12797">
    <property type="entry name" value="M23_peptidase"/>
    <property type="match status" value="1"/>
</dbReference>
<feature type="domain" description="M23ase beta-sheet core" evidence="2">
    <location>
        <begin position="232"/>
        <end position="327"/>
    </location>
</feature>
<reference evidence="3 4" key="1">
    <citation type="submission" date="2019-04" db="EMBL/GenBank/DDBJ databases">
        <title>Draft, Whole-Genome Sequence of the Anthracene-degrading Mycobacterium frederiksbergense LB501T, Isolated from a Polycyclic Aromatic Hydrocarbon (PAH)-Contaminated Soil.</title>
        <authorList>
            <person name="Augelletti F."/>
        </authorList>
    </citation>
    <scope>NUCLEOTIDE SEQUENCE [LARGE SCALE GENOMIC DNA]</scope>
    <source>
        <strain evidence="3 4">LB 501T</strain>
    </source>
</reference>
<dbReference type="InterPro" id="IPR011055">
    <property type="entry name" value="Dup_hybrid_motif"/>
</dbReference>
<dbReference type="AlphaFoldDB" id="A0A6H0S5J5"/>
<dbReference type="GO" id="GO:0004222">
    <property type="term" value="F:metalloendopeptidase activity"/>
    <property type="evidence" value="ECO:0007669"/>
    <property type="project" value="TreeGrafter"/>
</dbReference>